<comment type="caution">
    <text evidence="2">The sequence shown here is derived from an EMBL/GenBank/DDBJ whole genome shotgun (WGS) entry which is preliminary data.</text>
</comment>
<evidence type="ECO:0000313" key="2">
    <source>
        <dbReference type="EMBL" id="KAK7448793.1"/>
    </source>
</evidence>
<keyword evidence="3" id="KW-1185">Reference proteome</keyword>
<accession>A0ABR1J2R7</accession>
<organism evidence="2 3">
    <name type="scientific">Marasmiellus scandens</name>
    <dbReference type="NCBI Taxonomy" id="2682957"/>
    <lineage>
        <taxon>Eukaryota</taxon>
        <taxon>Fungi</taxon>
        <taxon>Dikarya</taxon>
        <taxon>Basidiomycota</taxon>
        <taxon>Agaricomycotina</taxon>
        <taxon>Agaricomycetes</taxon>
        <taxon>Agaricomycetidae</taxon>
        <taxon>Agaricales</taxon>
        <taxon>Marasmiineae</taxon>
        <taxon>Omphalotaceae</taxon>
        <taxon>Marasmiellus</taxon>
    </lineage>
</organism>
<reference evidence="2 3" key="1">
    <citation type="submission" date="2024-01" db="EMBL/GenBank/DDBJ databases">
        <title>A draft genome for the cacao thread blight pathogen Marasmiellus scandens.</title>
        <authorList>
            <person name="Baruah I.K."/>
            <person name="Leung J."/>
            <person name="Bukari Y."/>
            <person name="Amoako-Attah I."/>
            <person name="Meinhardt L.W."/>
            <person name="Bailey B.A."/>
            <person name="Cohen S.P."/>
        </authorList>
    </citation>
    <scope>NUCLEOTIDE SEQUENCE [LARGE SCALE GENOMIC DNA]</scope>
    <source>
        <strain evidence="2 3">GH-19</strain>
    </source>
</reference>
<gene>
    <name evidence="2" type="ORF">VKT23_013523</name>
</gene>
<dbReference type="Proteomes" id="UP001498398">
    <property type="component" value="Unassembled WGS sequence"/>
</dbReference>
<evidence type="ECO:0000256" key="1">
    <source>
        <dbReference type="SAM" id="SignalP"/>
    </source>
</evidence>
<feature type="signal peptide" evidence="1">
    <location>
        <begin position="1"/>
        <end position="22"/>
    </location>
</feature>
<keyword evidence="1" id="KW-0732">Signal</keyword>
<proteinExistence type="predicted"/>
<sequence length="105" mass="12189">MRENCPFSPLELFAVLLICSEGSFWFMSDSESQASETEFQASVFENAFQRAWNGLIGDEKRVADLQHALGQLPDDKEWMGDWNMNEQKEKLFKITLDNLSHNNRQ</sequence>
<evidence type="ECO:0000313" key="3">
    <source>
        <dbReference type="Proteomes" id="UP001498398"/>
    </source>
</evidence>
<protein>
    <submittedName>
        <fullName evidence="2">Uncharacterized protein</fullName>
    </submittedName>
</protein>
<feature type="chain" id="PRO_5046223241" evidence="1">
    <location>
        <begin position="23"/>
        <end position="105"/>
    </location>
</feature>
<dbReference type="EMBL" id="JBANRG010000037">
    <property type="protein sequence ID" value="KAK7448793.1"/>
    <property type="molecule type" value="Genomic_DNA"/>
</dbReference>
<name>A0ABR1J2R7_9AGAR</name>